<accession>E9SGD1</accession>
<feature type="binding site" evidence="11">
    <location>
        <position position="116"/>
    </location>
    <ligand>
        <name>ATP</name>
        <dbReference type="ChEBI" id="CHEBI:30616"/>
    </ligand>
</feature>
<dbReference type="GO" id="GO:0008652">
    <property type="term" value="P:amino acid biosynthetic process"/>
    <property type="evidence" value="ECO:0007669"/>
    <property type="project" value="UniProtKB-KW"/>
</dbReference>
<dbReference type="PRINTS" id="PR01100">
    <property type="entry name" value="SHIKIMTKNASE"/>
</dbReference>
<comment type="similarity">
    <text evidence="2 11">Belongs to the shikimate kinase family.</text>
</comment>
<proteinExistence type="inferred from homology"/>
<evidence type="ECO:0000256" key="9">
    <source>
        <dbReference type="ARBA" id="ARBA00023141"/>
    </source>
</evidence>
<keyword evidence="11" id="KW-0460">Magnesium</keyword>
<dbReference type="PANTHER" id="PTHR21087:SF16">
    <property type="entry name" value="SHIKIMATE KINASE 1, CHLOROPLASTIC"/>
    <property type="match status" value="1"/>
</dbReference>
<evidence type="ECO:0000256" key="10">
    <source>
        <dbReference type="ARBA" id="ARBA00048567"/>
    </source>
</evidence>
<dbReference type="GO" id="GO:0004765">
    <property type="term" value="F:shikimate kinase activity"/>
    <property type="evidence" value="ECO:0007669"/>
    <property type="project" value="UniProtKB-UniRule"/>
</dbReference>
<dbReference type="EC" id="2.7.1.71" evidence="3 11"/>
<feature type="binding site" evidence="11">
    <location>
        <position position="57"/>
    </location>
    <ligand>
        <name>substrate</name>
    </ligand>
</feature>
<gene>
    <name evidence="11 12" type="primary">aroK</name>
    <name evidence="12" type="ORF">CUS_6350</name>
</gene>
<evidence type="ECO:0000256" key="1">
    <source>
        <dbReference type="ARBA" id="ARBA00004842"/>
    </source>
</evidence>
<dbReference type="PANTHER" id="PTHR21087">
    <property type="entry name" value="SHIKIMATE KINASE"/>
    <property type="match status" value="1"/>
</dbReference>
<keyword evidence="11" id="KW-0963">Cytoplasm</keyword>
<dbReference type="InterPro" id="IPR000623">
    <property type="entry name" value="Shikimate_kinase/TSH1"/>
</dbReference>
<keyword evidence="8 11" id="KW-0067">ATP-binding</keyword>
<keyword evidence="4 11" id="KW-0028">Amino-acid biosynthesis</keyword>
<evidence type="ECO:0000256" key="2">
    <source>
        <dbReference type="ARBA" id="ARBA00006997"/>
    </source>
</evidence>
<evidence type="ECO:0000313" key="12">
    <source>
        <dbReference type="EMBL" id="EGC01706.1"/>
    </source>
</evidence>
<dbReference type="Pfam" id="PF01202">
    <property type="entry name" value="SKI"/>
    <property type="match status" value="1"/>
</dbReference>
<dbReference type="InterPro" id="IPR023000">
    <property type="entry name" value="Shikimate_kinase_CS"/>
</dbReference>
<feature type="binding site" evidence="11">
    <location>
        <position position="33"/>
    </location>
    <ligand>
        <name>substrate</name>
    </ligand>
</feature>
<comment type="catalytic activity">
    <reaction evidence="10 11">
        <text>shikimate + ATP = 3-phosphoshikimate + ADP + H(+)</text>
        <dbReference type="Rhea" id="RHEA:13121"/>
        <dbReference type="ChEBI" id="CHEBI:15378"/>
        <dbReference type="ChEBI" id="CHEBI:30616"/>
        <dbReference type="ChEBI" id="CHEBI:36208"/>
        <dbReference type="ChEBI" id="CHEBI:145989"/>
        <dbReference type="ChEBI" id="CHEBI:456216"/>
        <dbReference type="EC" id="2.7.1.71"/>
    </reaction>
</comment>
<dbReference type="HAMAP" id="MF_00109">
    <property type="entry name" value="Shikimate_kinase"/>
    <property type="match status" value="1"/>
</dbReference>
<keyword evidence="6 11" id="KW-0547">Nucleotide-binding</keyword>
<comment type="caution">
    <text evidence="12">The sequence shown here is derived from an EMBL/GenBank/DDBJ whole genome shotgun (WGS) entry which is preliminary data.</text>
</comment>
<evidence type="ECO:0000256" key="8">
    <source>
        <dbReference type="ARBA" id="ARBA00022840"/>
    </source>
</evidence>
<dbReference type="OrthoDB" id="9800332at2"/>
<dbReference type="GO" id="GO:0005829">
    <property type="term" value="C:cytosol"/>
    <property type="evidence" value="ECO:0007669"/>
    <property type="project" value="TreeGrafter"/>
</dbReference>
<dbReference type="STRING" id="246199.CUS_6350"/>
<feature type="binding site" evidence="11">
    <location>
        <position position="15"/>
    </location>
    <ligand>
        <name>Mg(2+)</name>
        <dbReference type="ChEBI" id="CHEBI:18420"/>
    </ligand>
</feature>
<keyword evidence="5 11" id="KW-0808">Transferase</keyword>
<keyword evidence="11" id="KW-0479">Metal-binding</keyword>
<reference evidence="12 13" key="1">
    <citation type="submission" date="2011-02" db="EMBL/GenBank/DDBJ databases">
        <authorList>
            <person name="Nelson K.E."/>
            <person name="Sutton G."/>
            <person name="Torralba M."/>
            <person name="Durkin S."/>
            <person name="Harkins D."/>
            <person name="Montgomery R."/>
            <person name="Ziemer C."/>
            <person name="Klaassens E."/>
            <person name="Ocuiv P."/>
            <person name="Morrison M."/>
        </authorList>
    </citation>
    <scope>NUCLEOTIDE SEQUENCE [LARGE SCALE GENOMIC DNA]</scope>
    <source>
        <strain evidence="12 13">8</strain>
    </source>
</reference>
<dbReference type="EMBL" id="ADKM02000123">
    <property type="protein sequence ID" value="EGC01706.1"/>
    <property type="molecule type" value="Genomic_DNA"/>
</dbReference>
<evidence type="ECO:0000256" key="7">
    <source>
        <dbReference type="ARBA" id="ARBA00022777"/>
    </source>
</evidence>
<dbReference type="PROSITE" id="PS01128">
    <property type="entry name" value="SHIKIMATE_KINASE"/>
    <property type="match status" value="1"/>
</dbReference>
<evidence type="ECO:0000256" key="5">
    <source>
        <dbReference type="ARBA" id="ARBA00022679"/>
    </source>
</evidence>
<comment type="subunit">
    <text evidence="11">Monomer.</text>
</comment>
<comment type="function">
    <text evidence="11">Catalyzes the specific phosphorylation of the 3-hydroxyl group of shikimic acid using ATP as a cosubstrate.</text>
</comment>
<dbReference type="GO" id="GO:0009423">
    <property type="term" value="P:chorismate biosynthetic process"/>
    <property type="evidence" value="ECO:0007669"/>
    <property type="project" value="UniProtKB-UniRule"/>
</dbReference>
<evidence type="ECO:0000256" key="6">
    <source>
        <dbReference type="ARBA" id="ARBA00022741"/>
    </source>
</evidence>
<dbReference type="InterPro" id="IPR031322">
    <property type="entry name" value="Shikimate/glucono_kinase"/>
</dbReference>
<dbReference type="GO" id="GO:0005524">
    <property type="term" value="F:ATP binding"/>
    <property type="evidence" value="ECO:0007669"/>
    <property type="project" value="UniProtKB-UniRule"/>
</dbReference>
<organism evidence="12 13">
    <name type="scientific">Ruminococcus albus 8</name>
    <dbReference type="NCBI Taxonomy" id="246199"/>
    <lineage>
        <taxon>Bacteria</taxon>
        <taxon>Bacillati</taxon>
        <taxon>Bacillota</taxon>
        <taxon>Clostridia</taxon>
        <taxon>Eubacteriales</taxon>
        <taxon>Oscillospiraceae</taxon>
        <taxon>Ruminococcus</taxon>
    </lineage>
</organism>
<feature type="binding site" evidence="11">
    <location>
        <position position="78"/>
    </location>
    <ligand>
        <name>substrate</name>
    </ligand>
</feature>
<sequence length="174" mass="19462">MIPIFLCGFMGCGKSTVGRIAAKRLKCQCIDLDDYIEEQEGMSIPVIFEQKGEPYFREKETQALAAFRDIGGIVATGGGALLSDLNGETAKNAGMVVFIDTDFDTCYDRIKDDPHRPIAASSTREQLKARFDDRHPKYQAHSHFTIAGGYPPLVIAVKIERLYRKFIKDMEGQH</sequence>
<comment type="cofactor">
    <cofactor evidence="11">
        <name>Mg(2+)</name>
        <dbReference type="ChEBI" id="CHEBI:18420"/>
    </cofactor>
    <text evidence="11">Binds 1 Mg(2+) ion per subunit.</text>
</comment>
<dbReference type="SUPFAM" id="SSF52540">
    <property type="entry name" value="P-loop containing nucleoside triphosphate hydrolases"/>
    <property type="match status" value="1"/>
</dbReference>
<dbReference type="UniPathway" id="UPA00053">
    <property type="reaction ID" value="UER00088"/>
</dbReference>
<name>E9SGD1_RUMAL</name>
<protein>
    <recommendedName>
        <fullName evidence="3 11">Shikimate kinase</fullName>
        <shortName evidence="11">SK</shortName>
        <ecNumber evidence="3 11">2.7.1.71</ecNumber>
    </recommendedName>
</protein>
<dbReference type="Gene3D" id="3.40.50.300">
    <property type="entry name" value="P-loop containing nucleotide triphosphate hydrolases"/>
    <property type="match status" value="1"/>
</dbReference>
<evidence type="ECO:0000256" key="4">
    <source>
        <dbReference type="ARBA" id="ARBA00022605"/>
    </source>
</evidence>
<dbReference type="CDD" id="cd00464">
    <property type="entry name" value="SK"/>
    <property type="match status" value="1"/>
</dbReference>
<keyword evidence="13" id="KW-1185">Reference proteome</keyword>
<comment type="caution">
    <text evidence="11">Lacks conserved residue(s) required for the propagation of feature annotation.</text>
</comment>
<comment type="subcellular location">
    <subcellularLocation>
        <location evidence="11">Cytoplasm</location>
    </subcellularLocation>
</comment>
<dbReference type="eggNOG" id="COG0703">
    <property type="taxonomic scope" value="Bacteria"/>
</dbReference>
<feature type="binding site" evidence="11">
    <location>
        <position position="134"/>
    </location>
    <ligand>
        <name>substrate</name>
    </ligand>
</feature>
<dbReference type="Proteomes" id="UP000004259">
    <property type="component" value="Unassembled WGS sequence"/>
</dbReference>
<comment type="pathway">
    <text evidence="1 11">Metabolic intermediate biosynthesis; chorismate biosynthesis; chorismate from D-erythrose 4-phosphate and phosphoenolpyruvate: step 5/7.</text>
</comment>
<keyword evidence="7 11" id="KW-0418">Kinase</keyword>
<dbReference type="GO" id="GO:0000287">
    <property type="term" value="F:magnesium ion binding"/>
    <property type="evidence" value="ECO:0007669"/>
    <property type="project" value="UniProtKB-UniRule"/>
</dbReference>
<keyword evidence="9 11" id="KW-0057">Aromatic amino acid biosynthesis</keyword>
<dbReference type="RefSeq" id="WP_002852575.1">
    <property type="nucleotide sequence ID" value="NZ_ADKM02000123.1"/>
</dbReference>
<dbReference type="AlphaFoldDB" id="E9SGD1"/>
<evidence type="ECO:0000313" key="13">
    <source>
        <dbReference type="Proteomes" id="UP000004259"/>
    </source>
</evidence>
<dbReference type="GO" id="GO:0009073">
    <property type="term" value="P:aromatic amino acid family biosynthetic process"/>
    <property type="evidence" value="ECO:0007669"/>
    <property type="project" value="UniProtKB-KW"/>
</dbReference>
<dbReference type="InterPro" id="IPR027417">
    <property type="entry name" value="P-loop_NTPase"/>
</dbReference>
<feature type="binding site" evidence="11">
    <location>
        <begin position="11"/>
        <end position="16"/>
    </location>
    <ligand>
        <name>ATP</name>
        <dbReference type="ChEBI" id="CHEBI:30616"/>
    </ligand>
</feature>
<evidence type="ECO:0000256" key="3">
    <source>
        <dbReference type="ARBA" id="ARBA00012154"/>
    </source>
</evidence>
<evidence type="ECO:0000256" key="11">
    <source>
        <dbReference type="HAMAP-Rule" id="MF_00109"/>
    </source>
</evidence>